<feature type="region of interest" description="Disordered" evidence="3">
    <location>
        <begin position="263"/>
        <end position="282"/>
    </location>
</feature>
<reference evidence="5 6" key="1">
    <citation type="submission" date="2016-08" db="EMBL/GenBank/DDBJ databases">
        <title>A Parts List for Fungal Cellulosomes Revealed by Comparative Genomics.</title>
        <authorList>
            <consortium name="DOE Joint Genome Institute"/>
            <person name="Haitjema C.H."/>
            <person name="Gilmore S.P."/>
            <person name="Henske J.K."/>
            <person name="Solomon K.V."/>
            <person name="De Groot R."/>
            <person name="Kuo A."/>
            <person name="Mondo S.J."/>
            <person name="Salamov A.A."/>
            <person name="Labutti K."/>
            <person name="Zhao Z."/>
            <person name="Chiniquy J."/>
            <person name="Barry K."/>
            <person name="Brewer H.M."/>
            <person name="Purvine S.O."/>
            <person name="Wright A.T."/>
            <person name="Boxma B."/>
            <person name="Van Alen T."/>
            <person name="Hackstein J.H."/>
            <person name="Baker S.E."/>
            <person name="Grigoriev I.V."/>
            <person name="O'Malley M.A."/>
        </authorList>
    </citation>
    <scope>NUCLEOTIDE SEQUENCE [LARGE SCALE GENOMIC DNA]</scope>
    <source>
        <strain evidence="5 6">G1</strain>
    </source>
</reference>
<feature type="compositionally biased region" description="Basic and acidic residues" evidence="3">
    <location>
        <begin position="1008"/>
        <end position="1017"/>
    </location>
</feature>
<organism evidence="5 6">
    <name type="scientific">Neocallimastix californiae</name>
    <dbReference type="NCBI Taxonomy" id="1754190"/>
    <lineage>
        <taxon>Eukaryota</taxon>
        <taxon>Fungi</taxon>
        <taxon>Fungi incertae sedis</taxon>
        <taxon>Chytridiomycota</taxon>
        <taxon>Chytridiomycota incertae sedis</taxon>
        <taxon>Neocallimastigomycetes</taxon>
        <taxon>Neocallimastigales</taxon>
        <taxon>Neocallimastigaceae</taxon>
        <taxon>Neocallimastix</taxon>
    </lineage>
</organism>
<feature type="compositionally biased region" description="Low complexity" evidence="3">
    <location>
        <begin position="268"/>
        <end position="281"/>
    </location>
</feature>
<evidence type="ECO:0000256" key="3">
    <source>
        <dbReference type="SAM" id="MobiDB-lite"/>
    </source>
</evidence>
<dbReference type="Gene3D" id="1.25.10.10">
    <property type="entry name" value="Leucine-rich Repeat Variant"/>
    <property type="match status" value="2"/>
</dbReference>
<name>A0A1Y2AI38_9FUNG</name>
<sequence>MDTNSNIKNDDNLRSDDLLLYLDKYLTYLLPLKYLNHPFIITNTDGSITKLNCENNNFLEIEDTFIDEIDNKGNETLKSNCFLTIYPTLCDIKLDDEDSDSNSTNDSSSKNRNLSNSNSTIISDNSNNNSCNVNVYRNIRSNPIRNLNTEIEKKFNIKNLFGDPKEMIKESKRWIHQFINYYIFVLNWVKYEKLFKKHPSVNDRILARIMGFAYSILDNIANPDLNPAFQSFYLKDENTSQQEEEEEKDTNAMSVDVHSTTLDNSMESSTSNSTSTSSSSSQYLHYERKSYNNLSSSHSNNYANHIPVLPSNKTSLINYYSPKLRKISSQLIGKNRGITILLQIMKLFGDSIEIQIECSASMANLASIGSNRVKMLEEGCINLILENMNKFITSSDVQAEICATLANLACHDANAKHIVDNGGCDYILRAMITHMDKTDLQIQAFHSLSSLCKYGKEIMEKETFLQVIKTSILKHQNSVDLMVSACNALGLMALSGIKMTSCKRTILIIILKAIKKFEDHQIFQITAFFSLSHLLCIHDAANSEIISKYKGVELILTAMKRFPYHISLQTTACFALESIIINHENHRKEFLELDGIDIILNVMRFDFSTLKKRRSNYENGQNDISDTIDENENIDVSITLDIDSSSESLFYSKYKDNSFHSFSKELLLQLFGSVALLNASDNKQCKEMIIKKGCLHYIYLASRKVASCNDLWLVLYYVFTRFSNSNENTETKSIYMKPHGVPTLLELCSKKIINKYTHNANKANLKNYDSQKTLIGTSSSSSLKQASSSISRLNSMININNNILPHIHTHTHNNNNSNNNNSNSISHPINNNNNDGMVIENMNHEEEIREVEVDIALENNRNDEQGENINLVLVDEENHNITIIPSENNTINHNDNDSLSSSSSTITSISMNEEDIINNDLNIGEEEMIGNNDQNLNWLNNPLYTNNNYNSNSSINTPRNSNLTNNSIDTNNNMNIEENIENSIQNEMEDININDDAEVIIEENNENENNHENHNHNEEEDDDDDDNDDNEEEDDDDENSDVEMEDVNNEEEEEEEEEVNNDENHDDINDNQSLDKLVKENPLLEQQKTEEWKQNEVKYLNSLPISGRVQDYLLSREYCCICGKACFESCVRLYSINRKKDCRLVYMCSVECAKKDSQFNKRAFYHVYPETAQIWWYEKQQEALKSKKNFK</sequence>
<dbReference type="OrthoDB" id="449062at2759"/>
<feature type="compositionally biased region" description="Low complexity" evidence="3">
    <location>
        <begin position="101"/>
        <end position="125"/>
    </location>
</feature>
<gene>
    <name evidence="5" type="ORF">LY90DRAFT_676189</name>
</gene>
<feature type="region of interest" description="Disordered" evidence="3">
    <location>
        <begin position="808"/>
        <end position="833"/>
    </location>
</feature>
<evidence type="ECO:0000313" key="5">
    <source>
        <dbReference type="EMBL" id="ORY21615.1"/>
    </source>
</evidence>
<dbReference type="InterPro" id="IPR056597">
    <property type="entry name" value="ARM_LRRK2"/>
</dbReference>
<evidence type="ECO:0000259" key="4">
    <source>
        <dbReference type="Pfam" id="PF23744"/>
    </source>
</evidence>
<dbReference type="PANTHER" id="PTHR22895">
    <property type="entry name" value="ARMADILLO REPEAT-CONTAINING PROTEIN 6"/>
    <property type="match status" value="1"/>
</dbReference>
<feature type="repeat" description="ARM" evidence="2">
    <location>
        <begin position="379"/>
        <end position="423"/>
    </location>
</feature>
<evidence type="ECO:0000313" key="6">
    <source>
        <dbReference type="Proteomes" id="UP000193920"/>
    </source>
</evidence>
<keyword evidence="1" id="KW-0677">Repeat</keyword>
<dbReference type="Pfam" id="PF23744">
    <property type="entry name" value="ARM_LRRK2"/>
    <property type="match status" value="1"/>
</dbReference>
<feature type="region of interest" description="Disordered" evidence="3">
    <location>
        <begin position="1006"/>
        <end position="1070"/>
    </location>
</feature>
<feature type="compositionally biased region" description="Acidic residues" evidence="3">
    <location>
        <begin position="1018"/>
        <end position="1061"/>
    </location>
</feature>
<evidence type="ECO:0000256" key="1">
    <source>
        <dbReference type="ARBA" id="ARBA00022737"/>
    </source>
</evidence>
<feature type="region of interest" description="Disordered" evidence="3">
    <location>
        <begin position="98"/>
        <end position="125"/>
    </location>
</feature>
<feature type="non-terminal residue" evidence="5">
    <location>
        <position position="1191"/>
    </location>
</feature>
<comment type="caution">
    <text evidence="5">The sequence shown here is derived from an EMBL/GenBank/DDBJ whole genome shotgun (WGS) entry which is preliminary data.</text>
</comment>
<dbReference type="InterPro" id="IPR000225">
    <property type="entry name" value="Armadillo"/>
</dbReference>
<proteinExistence type="predicted"/>
<dbReference type="AlphaFoldDB" id="A0A1Y2AI38"/>
<dbReference type="PROSITE" id="PS50176">
    <property type="entry name" value="ARM_REPEAT"/>
    <property type="match status" value="1"/>
</dbReference>
<evidence type="ECO:0000256" key="2">
    <source>
        <dbReference type="PROSITE-ProRule" id="PRU00259"/>
    </source>
</evidence>
<dbReference type="InterPro" id="IPR016024">
    <property type="entry name" value="ARM-type_fold"/>
</dbReference>
<dbReference type="SUPFAM" id="SSF48371">
    <property type="entry name" value="ARM repeat"/>
    <property type="match status" value="1"/>
</dbReference>
<protein>
    <submittedName>
        <fullName evidence="5">ARM repeat-containing protein</fullName>
    </submittedName>
</protein>
<dbReference type="EMBL" id="MCOG01000262">
    <property type="protein sequence ID" value="ORY21615.1"/>
    <property type="molecule type" value="Genomic_DNA"/>
</dbReference>
<dbReference type="InterPro" id="IPR011989">
    <property type="entry name" value="ARM-like"/>
</dbReference>
<accession>A0A1Y2AI38</accession>
<dbReference type="PANTHER" id="PTHR22895:SF0">
    <property type="entry name" value="ARMADILLO REPEAT-CONTAINING PROTEIN 6"/>
    <property type="match status" value="1"/>
</dbReference>
<keyword evidence="6" id="KW-1185">Reference proteome</keyword>
<feature type="domain" description="LRRK2 ARM repeat" evidence="4">
    <location>
        <begin position="338"/>
        <end position="454"/>
    </location>
</feature>
<dbReference type="Proteomes" id="UP000193920">
    <property type="component" value="Unassembled WGS sequence"/>
</dbReference>
<feature type="region of interest" description="Disordered" evidence="3">
    <location>
        <begin position="950"/>
        <end position="973"/>
    </location>
</feature>